<dbReference type="InterPro" id="IPR006311">
    <property type="entry name" value="TAT_signal"/>
</dbReference>
<keyword evidence="4" id="KW-0560">Oxidoreductase</keyword>
<evidence type="ECO:0000256" key="5">
    <source>
        <dbReference type="SAM" id="SignalP"/>
    </source>
</evidence>
<evidence type="ECO:0000259" key="7">
    <source>
        <dbReference type="Pfam" id="PF03404"/>
    </source>
</evidence>
<dbReference type="InterPro" id="IPR014756">
    <property type="entry name" value="Ig_E-set"/>
</dbReference>
<evidence type="ECO:0000313" key="9">
    <source>
        <dbReference type="Proteomes" id="UP000253529"/>
    </source>
</evidence>
<dbReference type="FunFam" id="3.90.420.10:FF:000007">
    <property type="entry name" value="Sulfite:cytochrome c oxidoreductase subunit A"/>
    <property type="match status" value="1"/>
</dbReference>
<keyword evidence="3" id="KW-0479">Metal-binding</keyword>
<keyword evidence="9" id="KW-1185">Reference proteome</keyword>
<keyword evidence="5" id="KW-0732">Signal</keyword>
<dbReference type="SUPFAM" id="SSF56524">
    <property type="entry name" value="Oxidoreductase molybdopterin-binding domain"/>
    <property type="match status" value="1"/>
</dbReference>
<organism evidence="8 9">
    <name type="scientific">Roseiarcus fermentans</name>
    <dbReference type="NCBI Taxonomy" id="1473586"/>
    <lineage>
        <taxon>Bacteria</taxon>
        <taxon>Pseudomonadati</taxon>
        <taxon>Pseudomonadota</taxon>
        <taxon>Alphaproteobacteria</taxon>
        <taxon>Hyphomicrobiales</taxon>
        <taxon>Roseiarcaceae</taxon>
        <taxon>Roseiarcus</taxon>
    </lineage>
</organism>
<dbReference type="GO" id="GO:0006790">
    <property type="term" value="P:sulfur compound metabolic process"/>
    <property type="evidence" value="ECO:0007669"/>
    <property type="project" value="TreeGrafter"/>
</dbReference>
<dbReference type="PANTHER" id="PTHR19372:SF7">
    <property type="entry name" value="SULFITE OXIDASE, MITOCHONDRIAL"/>
    <property type="match status" value="1"/>
</dbReference>
<dbReference type="EMBL" id="QNRK01000002">
    <property type="protein sequence ID" value="RBP17543.1"/>
    <property type="molecule type" value="Genomic_DNA"/>
</dbReference>
<comment type="caution">
    <text evidence="8">The sequence shown here is derived from an EMBL/GenBank/DDBJ whole genome shotgun (WGS) entry which is preliminary data.</text>
</comment>
<feature type="domain" description="Oxidoreductase molybdopterin-binding" evidence="6">
    <location>
        <begin position="94"/>
        <end position="262"/>
    </location>
</feature>
<dbReference type="InterPro" id="IPR008335">
    <property type="entry name" value="Mopterin_OxRdtase_euk"/>
</dbReference>
<evidence type="ECO:0000259" key="6">
    <source>
        <dbReference type="Pfam" id="PF00174"/>
    </source>
</evidence>
<gene>
    <name evidence="8" type="ORF">DFR50_10234</name>
</gene>
<proteinExistence type="predicted"/>
<dbReference type="Gene3D" id="2.60.40.650">
    <property type="match status" value="1"/>
</dbReference>
<dbReference type="Proteomes" id="UP000253529">
    <property type="component" value="Unassembled WGS sequence"/>
</dbReference>
<dbReference type="InterPro" id="IPR036374">
    <property type="entry name" value="OxRdtase_Mopterin-bd_sf"/>
</dbReference>
<evidence type="ECO:0000256" key="2">
    <source>
        <dbReference type="ARBA" id="ARBA00022505"/>
    </source>
</evidence>
<dbReference type="GO" id="GO:0030151">
    <property type="term" value="F:molybdenum ion binding"/>
    <property type="evidence" value="ECO:0007669"/>
    <property type="project" value="InterPro"/>
</dbReference>
<dbReference type="InterPro" id="IPR005066">
    <property type="entry name" value="MoCF_OxRdtse_dimer"/>
</dbReference>
<comment type="cofactor">
    <cofactor evidence="1">
        <name>Mo-molybdopterin</name>
        <dbReference type="ChEBI" id="CHEBI:71302"/>
    </cofactor>
</comment>
<dbReference type="PROSITE" id="PS51318">
    <property type="entry name" value="TAT"/>
    <property type="match status" value="1"/>
</dbReference>
<dbReference type="PANTHER" id="PTHR19372">
    <property type="entry name" value="SULFITE REDUCTASE"/>
    <property type="match status" value="1"/>
</dbReference>
<dbReference type="Pfam" id="PF00174">
    <property type="entry name" value="Oxidored_molyb"/>
    <property type="match status" value="1"/>
</dbReference>
<feature type="domain" description="Moybdenum cofactor oxidoreductase dimerisation" evidence="7">
    <location>
        <begin position="289"/>
        <end position="402"/>
    </location>
</feature>
<sequence length="405" mass="43196">MPTMLTRRETFRFALTAGAGALAASGGSRALAADATVTLPIGNGERPLVAYPGKRPLIRLTTRPPQLETPFGVFDEGPITPNDAFYVRYHLEKIPLSIDPDAYRLTVGGKVDSPLSLSLHDLRTGFEPVEVVAVNQCSGNGRGFFNPRVAGGQLGNGAMGCARWKGVPLKALLARAGVNPGVVQISFEGLDTALLMPPFVKALDIDHARDGEVMVAYAMNGEDLPWLNGFPARLVVPGFYGTYWMKHIARIDALDAPFDGYWVKSAYRIPANACACTEPGKAAASTVPIGRLNVRSFITNIQDGATVAADQSLLVRGIAFDGGHGIANVAVSADEGRSWGDAALGEDLGKYAFRPWTTRLTLPAGAHRLMVRATNAAGDTQPLEPLWNPSGYMRNVVESVNVRAS</sequence>
<protein>
    <submittedName>
        <fullName evidence="8">Sulfite dehydrogenase (Cytochrome) subunit SorA apoprotein</fullName>
    </submittedName>
</protein>
<keyword evidence="2" id="KW-0500">Molybdenum</keyword>
<evidence type="ECO:0000256" key="1">
    <source>
        <dbReference type="ARBA" id="ARBA00001924"/>
    </source>
</evidence>
<dbReference type="GO" id="GO:0008482">
    <property type="term" value="F:sulfite oxidase activity"/>
    <property type="evidence" value="ECO:0007669"/>
    <property type="project" value="TreeGrafter"/>
</dbReference>
<dbReference type="PRINTS" id="PR00407">
    <property type="entry name" value="EUMOPTERIN"/>
</dbReference>
<feature type="chain" id="PRO_5016688420" evidence="5">
    <location>
        <begin position="33"/>
        <end position="405"/>
    </location>
</feature>
<evidence type="ECO:0000256" key="3">
    <source>
        <dbReference type="ARBA" id="ARBA00022723"/>
    </source>
</evidence>
<evidence type="ECO:0000256" key="4">
    <source>
        <dbReference type="ARBA" id="ARBA00023002"/>
    </source>
</evidence>
<dbReference type="AlphaFoldDB" id="A0A366FS89"/>
<dbReference type="Gene3D" id="3.90.420.10">
    <property type="entry name" value="Oxidoreductase, molybdopterin-binding domain"/>
    <property type="match status" value="1"/>
</dbReference>
<feature type="signal peptide" evidence="5">
    <location>
        <begin position="1"/>
        <end position="32"/>
    </location>
</feature>
<name>A0A366FS89_9HYPH</name>
<reference evidence="8 9" key="1">
    <citation type="submission" date="2018-06" db="EMBL/GenBank/DDBJ databases">
        <title>Genomic Encyclopedia of Type Strains, Phase IV (KMG-IV): sequencing the most valuable type-strain genomes for metagenomic binning, comparative biology and taxonomic classification.</title>
        <authorList>
            <person name="Goeker M."/>
        </authorList>
    </citation>
    <scope>NUCLEOTIDE SEQUENCE [LARGE SCALE GENOMIC DNA]</scope>
    <source>
        <strain evidence="8 9">DSM 24875</strain>
    </source>
</reference>
<evidence type="ECO:0000313" key="8">
    <source>
        <dbReference type="EMBL" id="RBP17543.1"/>
    </source>
</evidence>
<dbReference type="InterPro" id="IPR000572">
    <property type="entry name" value="OxRdtase_Mopterin-bd_dom"/>
</dbReference>
<dbReference type="SUPFAM" id="SSF81296">
    <property type="entry name" value="E set domains"/>
    <property type="match status" value="1"/>
</dbReference>
<dbReference type="GO" id="GO:0043546">
    <property type="term" value="F:molybdopterin cofactor binding"/>
    <property type="evidence" value="ECO:0007669"/>
    <property type="project" value="TreeGrafter"/>
</dbReference>
<accession>A0A366FS89</accession>
<dbReference type="GO" id="GO:0020037">
    <property type="term" value="F:heme binding"/>
    <property type="evidence" value="ECO:0007669"/>
    <property type="project" value="TreeGrafter"/>
</dbReference>
<dbReference type="Pfam" id="PF03404">
    <property type="entry name" value="Mo-co_dimer"/>
    <property type="match status" value="1"/>
</dbReference>